<keyword evidence="2" id="KW-1185">Reference proteome</keyword>
<name>A0ABR8JZ93_9BACT</name>
<evidence type="ECO:0008006" key="3">
    <source>
        <dbReference type="Google" id="ProtNLM"/>
    </source>
</evidence>
<gene>
    <name evidence="1" type="ORF">IC234_17870</name>
</gene>
<organism evidence="1 2">
    <name type="scientific">Hymenobacter armeniacus</name>
    <dbReference type="NCBI Taxonomy" id="2771358"/>
    <lineage>
        <taxon>Bacteria</taxon>
        <taxon>Pseudomonadati</taxon>
        <taxon>Bacteroidota</taxon>
        <taxon>Cytophagia</taxon>
        <taxon>Cytophagales</taxon>
        <taxon>Hymenobacteraceae</taxon>
        <taxon>Hymenobacter</taxon>
    </lineage>
</organism>
<accession>A0ABR8JZ93</accession>
<dbReference type="EMBL" id="JACXAC010000006">
    <property type="protein sequence ID" value="MBD2724000.1"/>
    <property type="molecule type" value="Genomic_DNA"/>
</dbReference>
<evidence type="ECO:0000313" key="1">
    <source>
        <dbReference type="EMBL" id="MBD2724000.1"/>
    </source>
</evidence>
<evidence type="ECO:0000313" key="2">
    <source>
        <dbReference type="Proteomes" id="UP000606003"/>
    </source>
</evidence>
<protein>
    <recommendedName>
        <fullName evidence="3">Transposase DDE domain-containing protein</fullName>
    </recommendedName>
</protein>
<comment type="caution">
    <text evidence="1">The sequence shown here is derived from an EMBL/GenBank/DDBJ whole genome shotgun (WGS) entry which is preliminary data.</text>
</comment>
<reference evidence="1 2" key="1">
    <citation type="submission" date="2020-09" db="EMBL/GenBank/DDBJ databases">
        <authorList>
            <person name="Kim M.K."/>
        </authorList>
    </citation>
    <scope>NUCLEOTIDE SEQUENCE [LARGE SCALE GENOMIC DNA]</scope>
    <source>
        <strain evidence="1 2">BT189</strain>
    </source>
</reference>
<proteinExistence type="predicted"/>
<dbReference type="Proteomes" id="UP000606003">
    <property type="component" value="Unassembled WGS sequence"/>
</dbReference>
<sequence length="85" mass="10388">MVWWLCFQPYAVRNDFWQYVRRPVTYRLEFIDTWVSLMVFLRLCGTATLDRTQFGVKYKSHSFFQNLGSYAIRNDFQVTFDRLAR</sequence>